<dbReference type="EMBL" id="CP031226">
    <property type="protein sequence ID" value="AXH59637.1"/>
    <property type="molecule type" value="Genomic_DNA"/>
</dbReference>
<name>A0AAD0PVH0_PSEAV</name>
<dbReference type="GeneID" id="39473967"/>
<keyword evidence="1" id="KW-0614">Plasmid</keyword>
<protein>
    <submittedName>
        <fullName evidence="1">Uncharacterized protein</fullName>
    </submittedName>
</protein>
<geneLocation type="plasmid" evidence="2">
    <name>pmppla107</name>
</geneLocation>
<accession>A0AAD0PVH0</accession>
<organism evidence="1 2">
    <name type="scientific">Pseudomonas amygdali pv. lachrymans str. M301315</name>
    <dbReference type="NCBI Taxonomy" id="629260"/>
    <lineage>
        <taxon>Bacteria</taxon>
        <taxon>Pseudomonadati</taxon>
        <taxon>Pseudomonadota</taxon>
        <taxon>Gammaproteobacteria</taxon>
        <taxon>Pseudomonadales</taxon>
        <taxon>Pseudomonadaceae</taxon>
        <taxon>Pseudomonas</taxon>
        <taxon>Pseudomonas amygdali</taxon>
    </lineage>
</organism>
<proteinExistence type="predicted"/>
<evidence type="ECO:0000313" key="2">
    <source>
        <dbReference type="Proteomes" id="UP000006426"/>
    </source>
</evidence>
<sequence length="339" mass="37439">MKNDTPQDFQLLFSEVTAKYLSKDLQVEQTFASKAFGEVTEAMVSHLEKDHPGMEGLMGYAKQHQFDHTAVRGIWIAMGVCAGLKGPRQKEYIVRAGKLAKNSLIAEGFGPLVGEMKLAFQRVNQGAQHTLLSTFSKPFKTSLEALMEKAWQPSNPLFYASREEPEQQSSKRTAAQYGNVFETINSRVEGVGPNADIVIKDAGFKEMVETIFRDFNREYPGLPDMVGFVRQNGMSISSIKGVWNAMGIAAATESPRQAHWIGLAGSYSAALKEFSDDFAELHDKLAGYMKQGFEKSADQAQIERLKSQASGLADFLTQIQTLPVDRGLNPEPSDATLSR</sequence>
<gene>
    <name evidence="1" type="ORF">PLA107_030910</name>
</gene>
<dbReference type="RefSeq" id="WP_005742130.1">
    <property type="nucleotide sequence ID" value="NZ_CP031226.1"/>
</dbReference>
<evidence type="ECO:0000313" key="1">
    <source>
        <dbReference type="EMBL" id="AXH59637.1"/>
    </source>
</evidence>
<dbReference type="Proteomes" id="UP000006426">
    <property type="component" value="Plasmid pmppla107"/>
</dbReference>
<reference evidence="1 2" key="1">
    <citation type="journal article" date="2011" name="PLoS Pathog.">
        <title>Dynamic evolution of pathogenicity revealed by sequencing and comparative genomics of 19 Pseudomonas syringae isolates.</title>
        <authorList>
            <person name="Baltrus D.A."/>
            <person name="Nishimura M.T."/>
            <person name="Romanchuk A."/>
            <person name="Chang J.H."/>
            <person name="Mukhtar M.S."/>
            <person name="Cherkis K."/>
            <person name="Roach J."/>
            <person name="Grant S.R."/>
            <person name="Jones C.D."/>
            <person name="Dangl J.L."/>
        </authorList>
    </citation>
    <scope>NUCLEOTIDE SEQUENCE [LARGE SCALE GENOMIC DNA]</scope>
    <source>
        <strain evidence="1 2">M301315</strain>
    </source>
</reference>
<dbReference type="AlphaFoldDB" id="A0AAD0PVH0"/>